<protein>
    <submittedName>
        <fullName evidence="1">Uncharacterized protein</fullName>
    </submittedName>
</protein>
<organism evidence="1 2">
    <name type="scientific">Penicillium fimorum</name>
    <dbReference type="NCBI Taxonomy" id="1882269"/>
    <lineage>
        <taxon>Eukaryota</taxon>
        <taxon>Fungi</taxon>
        <taxon>Dikarya</taxon>
        <taxon>Ascomycota</taxon>
        <taxon>Pezizomycotina</taxon>
        <taxon>Eurotiomycetes</taxon>
        <taxon>Eurotiomycetidae</taxon>
        <taxon>Eurotiales</taxon>
        <taxon>Aspergillaceae</taxon>
        <taxon>Penicillium</taxon>
    </lineage>
</organism>
<sequence>MVDSIHTLLFCKHCEVSGHDVVCCHRLFEDLTAFAQTVGVDTGYRTQGLGSAAQKPYVVARWGKQKKKSFDNGADLNPAEAQMLAFYLEQQRRYWHWCCAL</sequence>
<gene>
    <name evidence="1" type="ORF">N7463_005861</name>
</gene>
<comment type="caution">
    <text evidence="1">The sequence shown here is derived from an EMBL/GenBank/DDBJ whole genome shotgun (WGS) entry which is preliminary data.</text>
</comment>
<reference evidence="1" key="1">
    <citation type="submission" date="2022-12" db="EMBL/GenBank/DDBJ databases">
        <authorList>
            <person name="Petersen C."/>
        </authorList>
    </citation>
    <scope>NUCLEOTIDE SEQUENCE</scope>
    <source>
        <strain evidence="1">IBT 29495</strain>
    </source>
</reference>
<keyword evidence="2" id="KW-1185">Reference proteome</keyword>
<dbReference type="AlphaFoldDB" id="A0A9X0C5L9"/>
<reference evidence="1" key="2">
    <citation type="journal article" date="2023" name="IMA Fungus">
        <title>Comparative genomic study of the Penicillium genus elucidates a diverse pangenome and 15 lateral gene transfer events.</title>
        <authorList>
            <person name="Petersen C."/>
            <person name="Sorensen T."/>
            <person name="Nielsen M.R."/>
            <person name="Sondergaard T.E."/>
            <person name="Sorensen J.L."/>
            <person name="Fitzpatrick D.A."/>
            <person name="Frisvad J.C."/>
            <person name="Nielsen K.L."/>
        </authorList>
    </citation>
    <scope>NUCLEOTIDE SEQUENCE</scope>
    <source>
        <strain evidence="1">IBT 29495</strain>
    </source>
</reference>
<name>A0A9X0C5L9_9EURO</name>
<dbReference type="EMBL" id="JAPWDS010000003">
    <property type="protein sequence ID" value="KAJ5502987.1"/>
    <property type="molecule type" value="Genomic_DNA"/>
</dbReference>
<proteinExistence type="predicted"/>
<accession>A0A9X0C5L9</accession>
<evidence type="ECO:0000313" key="1">
    <source>
        <dbReference type="EMBL" id="KAJ5502987.1"/>
    </source>
</evidence>
<dbReference type="Proteomes" id="UP001149954">
    <property type="component" value="Unassembled WGS sequence"/>
</dbReference>
<dbReference type="OrthoDB" id="4296871at2759"/>
<evidence type="ECO:0000313" key="2">
    <source>
        <dbReference type="Proteomes" id="UP001149954"/>
    </source>
</evidence>